<dbReference type="EMBL" id="MU117996">
    <property type="protein sequence ID" value="KAF9649542.1"/>
    <property type="molecule type" value="Genomic_DNA"/>
</dbReference>
<evidence type="ECO:0000313" key="1">
    <source>
        <dbReference type="EMBL" id="KAF9649542.1"/>
    </source>
</evidence>
<comment type="caution">
    <text evidence="1">The sequence shown here is derived from an EMBL/GenBank/DDBJ whole genome shotgun (WGS) entry which is preliminary data.</text>
</comment>
<sequence>MLPPRAYVFIGLNVIRALSIISLILVFSSSIMTLVEDIKAFNSFQNAPNPSNALSSHNSTVMSHDYVPNSTVPNQPAGVFWAVLNRLLIIGQVTILFLSEIGWPSAFFDRFFPVLGDDFGVGALGVIQCLIGAAILSHRVSNFTLVSAFFLFSLGCLNILIGLIFREKAKPRRYITAWKERAKDVLPPPVLGGFEKGMEFSKAIGVEPPRFMSNVFDTPKHIPRNDTGDSGVSRSTTATSKSGLGFGRQGEKAAELKGFLLSRPVESLPRYIPKQVSSEQPAPTFRSSTTAV</sequence>
<name>A0ACB6ZIX5_THEGA</name>
<reference evidence="1" key="1">
    <citation type="submission" date="2019-10" db="EMBL/GenBank/DDBJ databases">
        <authorList>
            <consortium name="DOE Joint Genome Institute"/>
            <person name="Kuo A."/>
            <person name="Miyauchi S."/>
            <person name="Kiss E."/>
            <person name="Drula E."/>
            <person name="Kohler A."/>
            <person name="Sanchez-Garcia M."/>
            <person name="Andreopoulos B."/>
            <person name="Barry K.W."/>
            <person name="Bonito G."/>
            <person name="Buee M."/>
            <person name="Carver A."/>
            <person name="Chen C."/>
            <person name="Cichocki N."/>
            <person name="Clum A."/>
            <person name="Culley D."/>
            <person name="Crous P.W."/>
            <person name="Fauchery L."/>
            <person name="Girlanda M."/>
            <person name="Hayes R."/>
            <person name="Keri Z."/>
            <person name="Labutti K."/>
            <person name="Lipzen A."/>
            <person name="Lombard V."/>
            <person name="Magnuson J."/>
            <person name="Maillard F."/>
            <person name="Morin E."/>
            <person name="Murat C."/>
            <person name="Nolan M."/>
            <person name="Ohm R."/>
            <person name="Pangilinan J."/>
            <person name="Pereira M."/>
            <person name="Perotto S."/>
            <person name="Peter M."/>
            <person name="Riley R."/>
            <person name="Sitrit Y."/>
            <person name="Stielow B."/>
            <person name="Szollosi G."/>
            <person name="Zifcakova L."/>
            <person name="Stursova M."/>
            <person name="Spatafora J.W."/>
            <person name="Tedersoo L."/>
            <person name="Vaario L.-M."/>
            <person name="Yamada A."/>
            <person name="Yan M."/>
            <person name="Wang P."/>
            <person name="Xu J."/>
            <person name="Bruns T."/>
            <person name="Baldrian P."/>
            <person name="Vilgalys R."/>
            <person name="Henrissat B."/>
            <person name="Grigoriev I.V."/>
            <person name="Hibbett D."/>
            <person name="Nagy L.G."/>
            <person name="Martin F.M."/>
        </authorList>
    </citation>
    <scope>NUCLEOTIDE SEQUENCE</scope>
    <source>
        <strain evidence="1">P2</strain>
    </source>
</reference>
<organism evidence="1 2">
    <name type="scientific">Thelephora ganbajun</name>
    <name type="common">Ganba fungus</name>
    <dbReference type="NCBI Taxonomy" id="370292"/>
    <lineage>
        <taxon>Eukaryota</taxon>
        <taxon>Fungi</taxon>
        <taxon>Dikarya</taxon>
        <taxon>Basidiomycota</taxon>
        <taxon>Agaricomycotina</taxon>
        <taxon>Agaricomycetes</taxon>
        <taxon>Thelephorales</taxon>
        <taxon>Thelephoraceae</taxon>
        <taxon>Thelephora</taxon>
    </lineage>
</organism>
<keyword evidence="2" id="KW-1185">Reference proteome</keyword>
<accession>A0ACB6ZIX5</accession>
<reference evidence="1" key="2">
    <citation type="journal article" date="2020" name="Nat. Commun.">
        <title>Large-scale genome sequencing of mycorrhizal fungi provides insights into the early evolution of symbiotic traits.</title>
        <authorList>
            <person name="Miyauchi S."/>
            <person name="Kiss E."/>
            <person name="Kuo A."/>
            <person name="Drula E."/>
            <person name="Kohler A."/>
            <person name="Sanchez-Garcia M."/>
            <person name="Morin E."/>
            <person name="Andreopoulos B."/>
            <person name="Barry K.W."/>
            <person name="Bonito G."/>
            <person name="Buee M."/>
            <person name="Carver A."/>
            <person name="Chen C."/>
            <person name="Cichocki N."/>
            <person name="Clum A."/>
            <person name="Culley D."/>
            <person name="Crous P.W."/>
            <person name="Fauchery L."/>
            <person name="Girlanda M."/>
            <person name="Hayes R.D."/>
            <person name="Keri Z."/>
            <person name="LaButti K."/>
            <person name="Lipzen A."/>
            <person name="Lombard V."/>
            <person name="Magnuson J."/>
            <person name="Maillard F."/>
            <person name="Murat C."/>
            <person name="Nolan M."/>
            <person name="Ohm R.A."/>
            <person name="Pangilinan J."/>
            <person name="Pereira M.F."/>
            <person name="Perotto S."/>
            <person name="Peter M."/>
            <person name="Pfister S."/>
            <person name="Riley R."/>
            <person name="Sitrit Y."/>
            <person name="Stielow J.B."/>
            <person name="Szollosi G."/>
            <person name="Zifcakova L."/>
            <person name="Stursova M."/>
            <person name="Spatafora J.W."/>
            <person name="Tedersoo L."/>
            <person name="Vaario L.M."/>
            <person name="Yamada A."/>
            <person name="Yan M."/>
            <person name="Wang P."/>
            <person name="Xu J."/>
            <person name="Bruns T."/>
            <person name="Baldrian P."/>
            <person name="Vilgalys R."/>
            <person name="Dunand C."/>
            <person name="Henrissat B."/>
            <person name="Grigoriev I.V."/>
            <person name="Hibbett D."/>
            <person name="Nagy L.G."/>
            <person name="Martin F.M."/>
        </authorList>
    </citation>
    <scope>NUCLEOTIDE SEQUENCE</scope>
    <source>
        <strain evidence="1">P2</strain>
    </source>
</reference>
<evidence type="ECO:0000313" key="2">
    <source>
        <dbReference type="Proteomes" id="UP000886501"/>
    </source>
</evidence>
<proteinExistence type="predicted"/>
<gene>
    <name evidence="1" type="ORF">BDM02DRAFT_3179672</name>
</gene>
<dbReference type="Proteomes" id="UP000886501">
    <property type="component" value="Unassembled WGS sequence"/>
</dbReference>
<protein>
    <submittedName>
        <fullName evidence="1">Uncharacterized protein</fullName>
    </submittedName>
</protein>